<feature type="region of interest" description="Disordered" evidence="1">
    <location>
        <begin position="851"/>
        <end position="885"/>
    </location>
</feature>
<dbReference type="RefSeq" id="WP_345461222.1">
    <property type="nucleotide sequence ID" value="NZ_BAABHF010000016.1"/>
</dbReference>
<protein>
    <recommendedName>
        <fullName evidence="4">Tetratricopeptide repeat protein</fullName>
    </recommendedName>
</protein>
<dbReference type="InterPro" id="IPR009003">
    <property type="entry name" value="Peptidase_S1_PA"/>
</dbReference>
<dbReference type="Gene3D" id="2.40.10.10">
    <property type="entry name" value="Trypsin-like serine proteases"/>
    <property type="match status" value="1"/>
</dbReference>
<dbReference type="Pfam" id="PF13365">
    <property type="entry name" value="Trypsin_2"/>
    <property type="match status" value="1"/>
</dbReference>
<keyword evidence="3" id="KW-1185">Reference proteome</keyword>
<reference evidence="3" key="1">
    <citation type="journal article" date="2019" name="Int. J. Syst. Evol. Microbiol.">
        <title>The Global Catalogue of Microorganisms (GCM) 10K type strain sequencing project: providing services to taxonomists for standard genome sequencing and annotation.</title>
        <authorList>
            <consortium name="The Broad Institute Genomics Platform"/>
            <consortium name="The Broad Institute Genome Sequencing Center for Infectious Disease"/>
            <person name="Wu L."/>
            <person name="Ma J."/>
        </authorList>
    </citation>
    <scope>NUCLEOTIDE SEQUENCE [LARGE SCALE GENOMIC DNA]</scope>
    <source>
        <strain evidence="3">JCM 17933</strain>
    </source>
</reference>
<comment type="caution">
    <text evidence="2">The sequence shown here is derived from an EMBL/GenBank/DDBJ whole genome shotgun (WGS) entry which is preliminary data.</text>
</comment>
<dbReference type="InterPro" id="IPR043504">
    <property type="entry name" value="Peptidase_S1_PA_chymotrypsin"/>
</dbReference>
<evidence type="ECO:0000256" key="1">
    <source>
        <dbReference type="SAM" id="MobiDB-lite"/>
    </source>
</evidence>
<sequence>MSPAHRSRAARVVEIWAEAEDDGRYGSGYAIGDDLVLTAGHLVRADDGTPRTVQVRPLGAADWTGEVTVVWCRLDGAVDAALLRVRDAPWRGSPGGAPRWGRPAVDERVPCVAIGFPASQSRPGRVRDTDEAVGRLSPNTRAKGGRLVVDVGSPPPAGTPGASWSGMSGAALLSARGRRLLGLVVEDLEGFAHRRLEAVGVERLLADPEFAALAGHPVPEPVHEDEPWPLDPRVLREPYDELPHRHSEARLLLPRHGVVPFSGRAGELASLRDWCRSAESFSVALVTGEGGAGKSRLAAELCVRMREEDGWDAYVADQDLVDDEAWARMDPVWPLLLVFDYAERMIPALTRLADRPANSRRSGPPVRLLLVARQAGGWWRAIDAETGGLFTEVTDLRLTLTPADFGPADRAEQAEAAVSAFAGRLGVEPRPAPDVSGEEYDSPLLVHVAALLSVHGERIDGHAPGGLRTRLLDRLLDRERRRWGHAQTRWSGGGRVLLGLGEVPAQQAVALASLTAPDRNEARELLRAVPDLADATSERRGQVADWLVQAFPSAEDDREGVPAIASLRPDALTERLLATTQDLADLVTRLVDQEACTLSHLTRTLHALHLAADRATSVRRVLGTLLASRLPELLTAAATAPWSAFSWLLNDCLAEYGEPPSDADPARAETARAIADAARAGLDAVHPDLLLGRLAVTHARLAVRHCRAAAGTGPPPHELADALVRLGIAVTNLGRHDEAVDALREATGVLRSPAGSAPDRATLAYARYSLGVALGNAGRFAEAAEESGAAAGLYRELGAADPKRYRPHLASSLKNHAVDLTDAGRHEEALAVAGKAVTSFAELAGIDRARYRRPHRRRAARGGAGRRRKGRHELRRARRHRSRTL</sequence>
<dbReference type="SUPFAM" id="SSF48452">
    <property type="entry name" value="TPR-like"/>
    <property type="match status" value="1"/>
</dbReference>
<gene>
    <name evidence="2" type="ORF">GCM10023191_022330</name>
</gene>
<dbReference type="Proteomes" id="UP001500503">
    <property type="component" value="Unassembled WGS sequence"/>
</dbReference>
<evidence type="ECO:0008006" key="4">
    <source>
        <dbReference type="Google" id="ProtNLM"/>
    </source>
</evidence>
<organism evidence="2 3">
    <name type="scientific">Actinoallomurus oryzae</name>
    <dbReference type="NCBI Taxonomy" id="502180"/>
    <lineage>
        <taxon>Bacteria</taxon>
        <taxon>Bacillati</taxon>
        <taxon>Actinomycetota</taxon>
        <taxon>Actinomycetes</taxon>
        <taxon>Streptosporangiales</taxon>
        <taxon>Thermomonosporaceae</taxon>
        <taxon>Actinoallomurus</taxon>
    </lineage>
</organism>
<dbReference type="Gene3D" id="1.25.40.10">
    <property type="entry name" value="Tetratricopeptide repeat domain"/>
    <property type="match status" value="1"/>
</dbReference>
<evidence type="ECO:0000313" key="2">
    <source>
        <dbReference type="EMBL" id="GAA4490334.1"/>
    </source>
</evidence>
<proteinExistence type="predicted"/>
<dbReference type="InterPro" id="IPR011990">
    <property type="entry name" value="TPR-like_helical_dom_sf"/>
</dbReference>
<name>A0ABP8PNM7_9ACTN</name>
<accession>A0ABP8PNM7</accession>
<dbReference type="EMBL" id="BAABHF010000016">
    <property type="protein sequence ID" value="GAA4490334.1"/>
    <property type="molecule type" value="Genomic_DNA"/>
</dbReference>
<dbReference type="SUPFAM" id="SSF50494">
    <property type="entry name" value="Trypsin-like serine proteases"/>
    <property type="match status" value="1"/>
</dbReference>
<feature type="region of interest" description="Disordered" evidence="1">
    <location>
        <begin position="120"/>
        <end position="139"/>
    </location>
</feature>
<evidence type="ECO:0000313" key="3">
    <source>
        <dbReference type="Proteomes" id="UP001500503"/>
    </source>
</evidence>